<evidence type="ECO:0000313" key="9">
    <source>
        <dbReference type="EMBL" id="QDV07065.1"/>
    </source>
</evidence>
<dbReference type="SUPFAM" id="SSF88946">
    <property type="entry name" value="Sigma2 domain of RNA polymerase sigma factors"/>
    <property type="match status" value="1"/>
</dbReference>
<dbReference type="GO" id="GO:0003677">
    <property type="term" value="F:DNA binding"/>
    <property type="evidence" value="ECO:0007669"/>
    <property type="project" value="UniProtKB-KW"/>
</dbReference>
<dbReference type="InterPro" id="IPR014284">
    <property type="entry name" value="RNA_pol_sigma-70_dom"/>
</dbReference>
<dbReference type="GO" id="GO:0006352">
    <property type="term" value="P:DNA-templated transcription initiation"/>
    <property type="evidence" value="ECO:0007669"/>
    <property type="project" value="InterPro"/>
</dbReference>
<dbReference type="InterPro" id="IPR013249">
    <property type="entry name" value="RNA_pol_sigma70_r4_t2"/>
</dbReference>
<organism evidence="9 10">
    <name type="scientific">Saltatorellus ferox</name>
    <dbReference type="NCBI Taxonomy" id="2528018"/>
    <lineage>
        <taxon>Bacteria</taxon>
        <taxon>Pseudomonadati</taxon>
        <taxon>Planctomycetota</taxon>
        <taxon>Planctomycetia</taxon>
        <taxon>Planctomycetia incertae sedis</taxon>
        <taxon>Saltatorellus</taxon>
    </lineage>
</organism>
<keyword evidence="2" id="KW-0805">Transcription regulation</keyword>
<keyword evidence="10" id="KW-1185">Reference proteome</keyword>
<dbReference type="Pfam" id="PF04542">
    <property type="entry name" value="Sigma70_r2"/>
    <property type="match status" value="1"/>
</dbReference>
<evidence type="ECO:0000313" key="10">
    <source>
        <dbReference type="Proteomes" id="UP000320390"/>
    </source>
</evidence>
<feature type="region of interest" description="Disordered" evidence="6">
    <location>
        <begin position="76"/>
        <end position="99"/>
    </location>
</feature>
<dbReference type="Gene3D" id="1.10.10.10">
    <property type="entry name" value="Winged helix-like DNA-binding domain superfamily/Winged helix DNA-binding domain"/>
    <property type="match status" value="1"/>
</dbReference>
<evidence type="ECO:0000256" key="2">
    <source>
        <dbReference type="ARBA" id="ARBA00023015"/>
    </source>
</evidence>
<evidence type="ECO:0000259" key="8">
    <source>
        <dbReference type="Pfam" id="PF08281"/>
    </source>
</evidence>
<dbReference type="CDD" id="cd06171">
    <property type="entry name" value="Sigma70_r4"/>
    <property type="match status" value="1"/>
</dbReference>
<feature type="compositionally biased region" description="Basic and acidic residues" evidence="6">
    <location>
        <begin position="283"/>
        <end position="301"/>
    </location>
</feature>
<evidence type="ECO:0000256" key="5">
    <source>
        <dbReference type="ARBA" id="ARBA00023163"/>
    </source>
</evidence>
<dbReference type="Pfam" id="PF08281">
    <property type="entry name" value="Sigma70_r4_2"/>
    <property type="match status" value="1"/>
</dbReference>
<reference evidence="9 10" key="1">
    <citation type="submission" date="2019-02" db="EMBL/GenBank/DDBJ databases">
        <title>Deep-cultivation of Planctomycetes and their phenomic and genomic characterization uncovers novel biology.</title>
        <authorList>
            <person name="Wiegand S."/>
            <person name="Jogler M."/>
            <person name="Boedeker C."/>
            <person name="Pinto D."/>
            <person name="Vollmers J."/>
            <person name="Rivas-Marin E."/>
            <person name="Kohn T."/>
            <person name="Peeters S.H."/>
            <person name="Heuer A."/>
            <person name="Rast P."/>
            <person name="Oberbeckmann S."/>
            <person name="Bunk B."/>
            <person name="Jeske O."/>
            <person name="Meyerdierks A."/>
            <person name="Storesund J.E."/>
            <person name="Kallscheuer N."/>
            <person name="Luecker S."/>
            <person name="Lage O.M."/>
            <person name="Pohl T."/>
            <person name="Merkel B.J."/>
            <person name="Hornburger P."/>
            <person name="Mueller R.-W."/>
            <person name="Bruemmer F."/>
            <person name="Labrenz M."/>
            <person name="Spormann A.M."/>
            <person name="Op den Camp H."/>
            <person name="Overmann J."/>
            <person name="Amann R."/>
            <person name="Jetten M.S.M."/>
            <person name="Mascher T."/>
            <person name="Medema M.H."/>
            <person name="Devos D.P."/>
            <person name="Kaster A.-K."/>
            <person name="Ovreas L."/>
            <person name="Rohde M."/>
            <person name="Galperin M.Y."/>
            <person name="Jogler C."/>
        </authorList>
    </citation>
    <scope>NUCLEOTIDE SEQUENCE [LARGE SCALE GENOMIC DNA]</scope>
    <source>
        <strain evidence="9 10">Poly30</strain>
    </source>
</reference>
<keyword evidence="5" id="KW-0804">Transcription</keyword>
<proteinExistence type="inferred from homology"/>
<feature type="compositionally biased region" description="Basic and acidic residues" evidence="6">
    <location>
        <begin position="76"/>
        <end position="97"/>
    </location>
</feature>
<sequence length="970" mass="102976">MSESSRMEQESGWSTEAVLHNVAWIRRMAGRLVAGPEAADELAQEVWVRSLQKPAPEGVAPRAWLMGVLHRTRTETRRSALRRREREAAVARPDRDGTGQLEHQVAIERDLVERVLKLEEPLRRTVLMRYFQGLDVQAIASREGLTESGVQSRLNRAYAALRRQLARTPGSPAGLWLAAAYPGKVGSAALVDGSTKAPVLWKAGAVAAGVSLLGVASLAALRDPRPQPAAVLVETAAAVNLEEAPVDPAAGSDEGPGAIESLAQDLTGRVALADTNDATVDAPPKEGTERPRPGLRARVESRSGAGLSDIPLRLSWGDLPLSLWSGTTDLEGYAEVPAEALRSARTLSASKTITLGILGLGVCEPVALELDDLPTETITLVLPQGVGRLEILVQEPTAIAGLHAPGPMASEAAVSLQIHRGATAYSSGLPEILRGVAGTPIVVPCVGIGHEWTVTGRVGSRHGVTQTTFGGPTVHGEVARVTLGTDDPDPTLVGWAKLDSPLPLAAGLQLRVEVFDTDGEPLPCTSHSSIDHASGRLVVGLETAATAGTPCRFRLELATRKEAAPPEEVWVTGSIPAAGDVYDLGSLDFVPASRTLHGKVVDEMGAAVPGARVLVWLASPDDVHYPWTPEFKAQGLSASDGTFVIPFPRIEGEFGVSAKVKNGIRSPILVVTDPERPIELIALAPRSVVGRLAPAPGFPLEALFVEVKESGPPSPSLQISVNPEADGSFLIDGLTSDSVDVVLRSQRQGPIAARVDDVHLTDIQPDPRLDPWQWQAGARAVDFRAFGAEGLPLPYCRVSTEGTSSLLFPEGRVRMLLPDSVEELTLTAHEHADLTLPVASIGDSVTLEAALTVSLLIDDPEGLLEGFSAQMYHFDEGGLGALRDAPDAGPTGAARSGYIYDHAYSRRKAFTAGTPVSFRLRRAGNYGVMFFRPGERTQAPDEDVPRSLRGLRIAVDAARPLQTVRVEASR</sequence>
<accession>A0A518ESM9</accession>
<dbReference type="InterPro" id="IPR039425">
    <property type="entry name" value="RNA_pol_sigma-70-like"/>
</dbReference>
<dbReference type="PANTHER" id="PTHR43133">
    <property type="entry name" value="RNA POLYMERASE ECF-TYPE SIGMA FACTO"/>
    <property type="match status" value="1"/>
</dbReference>
<dbReference type="Proteomes" id="UP000320390">
    <property type="component" value="Chromosome"/>
</dbReference>
<evidence type="ECO:0000259" key="7">
    <source>
        <dbReference type="Pfam" id="PF04542"/>
    </source>
</evidence>
<evidence type="ECO:0000256" key="6">
    <source>
        <dbReference type="SAM" id="MobiDB-lite"/>
    </source>
</evidence>
<dbReference type="InterPro" id="IPR013324">
    <property type="entry name" value="RNA_pol_sigma_r3/r4-like"/>
</dbReference>
<feature type="domain" description="RNA polymerase sigma factor 70 region 4 type 2" evidence="8">
    <location>
        <begin position="110"/>
        <end position="161"/>
    </location>
</feature>
<comment type="similarity">
    <text evidence="1">Belongs to the sigma-70 factor family. ECF subfamily.</text>
</comment>
<dbReference type="EMBL" id="CP036434">
    <property type="protein sequence ID" value="QDV07065.1"/>
    <property type="molecule type" value="Genomic_DNA"/>
</dbReference>
<keyword evidence="4" id="KW-0238">DNA-binding</keyword>
<evidence type="ECO:0000256" key="4">
    <source>
        <dbReference type="ARBA" id="ARBA00023125"/>
    </source>
</evidence>
<evidence type="ECO:0000256" key="3">
    <source>
        <dbReference type="ARBA" id="ARBA00023082"/>
    </source>
</evidence>
<dbReference type="OrthoDB" id="9795666at2"/>
<feature type="region of interest" description="Disordered" evidence="6">
    <location>
        <begin position="275"/>
        <end position="302"/>
    </location>
</feature>
<dbReference type="GO" id="GO:0016987">
    <property type="term" value="F:sigma factor activity"/>
    <property type="evidence" value="ECO:0007669"/>
    <property type="project" value="UniProtKB-KW"/>
</dbReference>
<dbReference type="InterPro" id="IPR036388">
    <property type="entry name" value="WH-like_DNA-bd_sf"/>
</dbReference>
<dbReference type="InterPro" id="IPR007627">
    <property type="entry name" value="RNA_pol_sigma70_r2"/>
</dbReference>
<dbReference type="AlphaFoldDB" id="A0A518ESM9"/>
<gene>
    <name evidence="9" type="ORF">Poly30_25840</name>
</gene>
<name>A0A518ESM9_9BACT</name>
<dbReference type="InterPro" id="IPR013325">
    <property type="entry name" value="RNA_pol_sigma_r2"/>
</dbReference>
<protein>
    <submittedName>
        <fullName evidence="9">RNA polymerase sigma factor</fullName>
    </submittedName>
</protein>
<dbReference type="SUPFAM" id="SSF88659">
    <property type="entry name" value="Sigma3 and sigma4 domains of RNA polymerase sigma factors"/>
    <property type="match status" value="1"/>
</dbReference>
<dbReference type="RefSeq" id="WP_145197802.1">
    <property type="nucleotide sequence ID" value="NZ_CP036434.1"/>
</dbReference>
<dbReference type="Gene3D" id="1.10.1740.10">
    <property type="match status" value="1"/>
</dbReference>
<dbReference type="NCBIfam" id="TIGR02937">
    <property type="entry name" value="sigma70-ECF"/>
    <property type="match status" value="1"/>
</dbReference>
<keyword evidence="3" id="KW-0731">Sigma factor</keyword>
<evidence type="ECO:0000256" key="1">
    <source>
        <dbReference type="ARBA" id="ARBA00010641"/>
    </source>
</evidence>
<feature type="domain" description="RNA polymerase sigma-70 region 2" evidence="7">
    <location>
        <begin position="19"/>
        <end position="80"/>
    </location>
</feature>
<dbReference type="PANTHER" id="PTHR43133:SF52">
    <property type="entry name" value="ECF RNA POLYMERASE SIGMA FACTOR SIGL"/>
    <property type="match status" value="1"/>
</dbReference>